<sequence>MTLITADNSQLRSDCFTLSEDSRVFYDNSDYSFLQNQPLSDVRIDALMTYPRSLSTHNDGTNSSRPKSRKDTVLLEKGYNKELKAWSSISFAEFPFPVRYCKTFDEHPISYVLSHSGIGLNYVVVATIGNVIVVSVPPYQRHSFNPALKCHLLDSFEECLSYPEAAESISPLVFYLVSSSAIRSFHKTGIDLVGRDFVATSSIHVIEESTYRSNSQEQLYQLDLMDLNNDGIEDETTVEVRAITEELKLLSDDLNQVWVNQTLPNFRLTLESSSVGLVIEEMIPKVISVIEDYFS</sequence>
<accession>A0ABQ5HIU6</accession>
<name>A0ABQ5HIU6_9ASTR</name>
<comment type="caution">
    <text evidence="1">The sequence shown here is derived from an EMBL/GenBank/DDBJ whole genome shotgun (WGS) entry which is preliminary data.</text>
</comment>
<dbReference type="Proteomes" id="UP001151760">
    <property type="component" value="Unassembled WGS sequence"/>
</dbReference>
<protein>
    <submittedName>
        <fullName evidence="1">Uncharacterized protein</fullName>
    </submittedName>
</protein>
<reference evidence="1" key="2">
    <citation type="submission" date="2022-01" db="EMBL/GenBank/DDBJ databases">
        <authorList>
            <person name="Yamashiro T."/>
            <person name="Shiraishi A."/>
            <person name="Satake H."/>
            <person name="Nakayama K."/>
        </authorList>
    </citation>
    <scope>NUCLEOTIDE SEQUENCE</scope>
</reference>
<reference evidence="1" key="1">
    <citation type="journal article" date="2022" name="Int. J. Mol. Sci.">
        <title>Draft Genome of Tanacetum Coccineum: Genomic Comparison of Closely Related Tanacetum-Family Plants.</title>
        <authorList>
            <person name="Yamashiro T."/>
            <person name="Shiraishi A."/>
            <person name="Nakayama K."/>
            <person name="Satake H."/>
        </authorList>
    </citation>
    <scope>NUCLEOTIDE SEQUENCE</scope>
</reference>
<proteinExistence type="predicted"/>
<gene>
    <name evidence="1" type="ORF">Tco_1068874</name>
</gene>
<keyword evidence="2" id="KW-1185">Reference proteome</keyword>
<evidence type="ECO:0000313" key="1">
    <source>
        <dbReference type="EMBL" id="GJT87157.1"/>
    </source>
</evidence>
<evidence type="ECO:0000313" key="2">
    <source>
        <dbReference type="Proteomes" id="UP001151760"/>
    </source>
</evidence>
<dbReference type="EMBL" id="BQNB010019612">
    <property type="protein sequence ID" value="GJT87157.1"/>
    <property type="molecule type" value="Genomic_DNA"/>
</dbReference>
<organism evidence="1 2">
    <name type="scientific">Tanacetum coccineum</name>
    <dbReference type="NCBI Taxonomy" id="301880"/>
    <lineage>
        <taxon>Eukaryota</taxon>
        <taxon>Viridiplantae</taxon>
        <taxon>Streptophyta</taxon>
        <taxon>Embryophyta</taxon>
        <taxon>Tracheophyta</taxon>
        <taxon>Spermatophyta</taxon>
        <taxon>Magnoliopsida</taxon>
        <taxon>eudicotyledons</taxon>
        <taxon>Gunneridae</taxon>
        <taxon>Pentapetalae</taxon>
        <taxon>asterids</taxon>
        <taxon>campanulids</taxon>
        <taxon>Asterales</taxon>
        <taxon>Asteraceae</taxon>
        <taxon>Asteroideae</taxon>
        <taxon>Anthemideae</taxon>
        <taxon>Anthemidinae</taxon>
        <taxon>Tanacetum</taxon>
    </lineage>
</organism>